<evidence type="ECO:0000313" key="2">
    <source>
        <dbReference type="Proteomes" id="UP000287853"/>
    </source>
</evidence>
<dbReference type="Proteomes" id="UP000287853">
    <property type="component" value="Unassembled WGS sequence"/>
</dbReference>
<name>A0A3S3QQ43_9BACT</name>
<reference evidence="1 2" key="1">
    <citation type="submission" date="2017-01" db="EMBL/GenBank/DDBJ databases">
        <title>The cable genome- insights into the physiology and evolution of filamentous bacteria capable of sulfide oxidation via long distance electron transfer.</title>
        <authorList>
            <person name="Schreiber L."/>
            <person name="Bjerg J.T."/>
            <person name="Boggild A."/>
            <person name="Van De Vossenberg J."/>
            <person name="Meysman F."/>
            <person name="Nielsen L.P."/>
            <person name="Schramm A."/>
            <person name="Kjeldsen K.U."/>
        </authorList>
    </citation>
    <scope>NUCLEOTIDE SEQUENCE [LARGE SCALE GENOMIC DNA]</scope>
    <source>
        <strain evidence="1">MCF</strain>
    </source>
</reference>
<accession>A0A3S3QQ43</accession>
<keyword evidence="2" id="KW-1185">Reference proteome</keyword>
<comment type="caution">
    <text evidence="1">The sequence shown here is derived from an EMBL/GenBank/DDBJ whole genome shotgun (WGS) entry which is preliminary data.</text>
</comment>
<proteinExistence type="predicted"/>
<gene>
    <name evidence="1" type="ORF">H206_02143</name>
</gene>
<organism evidence="1 2">
    <name type="scientific">Candidatus Electrothrix aarhusensis</name>
    <dbReference type="NCBI Taxonomy" id="1859131"/>
    <lineage>
        <taxon>Bacteria</taxon>
        <taxon>Pseudomonadati</taxon>
        <taxon>Thermodesulfobacteriota</taxon>
        <taxon>Desulfobulbia</taxon>
        <taxon>Desulfobulbales</taxon>
        <taxon>Desulfobulbaceae</taxon>
        <taxon>Candidatus Electrothrix</taxon>
    </lineage>
</organism>
<sequence length="41" mass="4994">MEHREAVRILMLSPFYFRITVKERLKLIKKYCLDITLQPLS</sequence>
<dbReference type="EMBL" id="MTKO01000095">
    <property type="protein sequence ID" value="RWX44423.1"/>
    <property type="molecule type" value="Genomic_DNA"/>
</dbReference>
<protein>
    <submittedName>
        <fullName evidence="1">Uncharacterized protein</fullName>
    </submittedName>
</protein>
<evidence type="ECO:0000313" key="1">
    <source>
        <dbReference type="EMBL" id="RWX44423.1"/>
    </source>
</evidence>
<dbReference type="AlphaFoldDB" id="A0A3S3QQ43"/>